<reference evidence="3" key="1">
    <citation type="journal article" date="2011" name="PLoS Genet.">
        <title>Genomic analysis of the necrotrophic fungal pathogens Sclerotinia sclerotiorum and Botrytis cinerea.</title>
        <authorList>
            <person name="Amselem J."/>
            <person name="Cuomo C.A."/>
            <person name="van Kan J.A."/>
            <person name="Viaud M."/>
            <person name="Benito E.P."/>
            <person name="Couloux A."/>
            <person name="Coutinho P.M."/>
            <person name="de Vries R.P."/>
            <person name="Dyer P.S."/>
            <person name="Fillinger S."/>
            <person name="Fournier E."/>
            <person name="Gout L."/>
            <person name="Hahn M."/>
            <person name="Kohn L."/>
            <person name="Lapalu N."/>
            <person name="Plummer K.M."/>
            <person name="Pradier J.M."/>
            <person name="Quevillon E."/>
            <person name="Sharon A."/>
            <person name="Simon A."/>
            <person name="ten Have A."/>
            <person name="Tudzynski B."/>
            <person name="Tudzynski P."/>
            <person name="Wincker P."/>
            <person name="Andrew M."/>
            <person name="Anthouard V."/>
            <person name="Beever R.E."/>
            <person name="Beffa R."/>
            <person name="Benoit I."/>
            <person name="Bouzid O."/>
            <person name="Brault B."/>
            <person name="Chen Z."/>
            <person name="Choquer M."/>
            <person name="Collemare J."/>
            <person name="Cotton P."/>
            <person name="Danchin E.G."/>
            <person name="Da Silva C."/>
            <person name="Gautier A."/>
            <person name="Giraud C."/>
            <person name="Giraud T."/>
            <person name="Gonzalez C."/>
            <person name="Grossetete S."/>
            <person name="Guldener U."/>
            <person name="Henrissat B."/>
            <person name="Howlett B.J."/>
            <person name="Kodira C."/>
            <person name="Kretschmer M."/>
            <person name="Lappartient A."/>
            <person name="Leroch M."/>
            <person name="Levis C."/>
            <person name="Mauceli E."/>
            <person name="Neuveglise C."/>
            <person name="Oeser B."/>
            <person name="Pearson M."/>
            <person name="Poulain J."/>
            <person name="Poussereau N."/>
            <person name="Quesneville H."/>
            <person name="Rascle C."/>
            <person name="Schumacher J."/>
            <person name="Segurens B."/>
            <person name="Sexton A."/>
            <person name="Silva E."/>
            <person name="Sirven C."/>
            <person name="Soanes D.M."/>
            <person name="Talbot N.J."/>
            <person name="Templeton M."/>
            <person name="Yandava C."/>
            <person name="Yarden O."/>
            <person name="Zeng Q."/>
            <person name="Rollins J.A."/>
            <person name="Lebrun M.H."/>
            <person name="Dickman M."/>
        </authorList>
    </citation>
    <scope>NUCLEOTIDE SEQUENCE [LARGE SCALE GENOMIC DNA]</scope>
    <source>
        <strain evidence="3">T4</strain>
    </source>
</reference>
<dbReference type="Proteomes" id="UP000008177">
    <property type="component" value="Unplaced contigs"/>
</dbReference>
<protein>
    <submittedName>
        <fullName evidence="2">Uncharacterized protein</fullName>
    </submittedName>
</protein>
<evidence type="ECO:0000313" key="2">
    <source>
        <dbReference type="EMBL" id="CCD49303.1"/>
    </source>
</evidence>
<evidence type="ECO:0000313" key="3">
    <source>
        <dbReference type="Proteomes" id="UP000008177"/>
    </source>
</evidence>
<dbReference type="AlphaFoldDB" id="G2Y9M7"/>
<accession>G2Y9M7</accession>
<sequence>MNPRSIDTEHIASIKLTHDTIKARIELDLQARNKRVSRITAEVQTAWDGEGSSTFQAPHEKEKTRTRTIASTQADDAVQAVPEISVSEEVDTTTTELQIEVDIRALSVFASIYSDAGGGQDTGTLG</sequence>
<gene>
    <name evidence="2" type="ORF">BofuT4_P031790.1</name>
</gene>
<feature type="region of interest" description="Disordered" evidence="1">
    <location>
        <begin position="49"/>
        <end position="69"/>
    </location>
</feature>
<name>G2Y9M7_BOTF4</name>
<dbReference type="STRING" id="999810.G2Y9M7"/>
<evidence type="ECO:0000256" key="1">
    <source>
        <dbReference type="SAM" id="MobiDB-lite"/>
    </source>
</evidence>
<dbReference type="EMBL" id="FQ790300">
    <property type="protein sequence ID" value="CCD49303.1"/>
    <property type="molecule type" value="Genomic_DNA"/>
</dbReference>
<dbReference type="HOGENOM" id="CLU_1981318_0_0_1"/>
<dbReference type="InParanoid" id="G2Y9M7"/>
<organism evidence="2 3">
    <name type="scientific">Botryotinia fuckeliana (strain T4)</name>
    <name type="common">Noble rot fungus</name>
    <name type="synonym">Botrytis cinerea</name>
    <dbReference type="NCBI Taxonomy" id="999810"/>
    <lineage>
        <taxon>Eukaryota</taxon>
        <taxon>Fungi</taxon>
        <taxon>Dikarya</taxon>
        <taxon>Ascomycota</taxon>
        <taxon>Pezizomycotina</taxon>
        <taxon>Leotiomycetes</taxon>
        <taxon>Helotiales</taxon>
        <taxon>Sclerotiniaceae</taxon>
        <taxon>Botrytis</taxon>
    </lineage>
</organism>
<proteinExistence type="predicted"/>